<evidence type="ECO:0000256" key="5">
    <source>
        <dbReference type="ARBA" id="ARBA00022833"/>
    </source>
</evidence>
<dbReference type="InterPro" id="IPR036236">
    <property type="entry name" value="Znf_C2H2_sf"/>
</dbReference>
<keyword evidence="8" id="KW-0539">Nucleus</keyword>
<feature type="region of interest" description="Disordered" evidence="10">
    <location>
        <begin position="80"/>
        <end position="111"/>
    </location>
</feature>
<evidence type="ECO:0000256" key="6">
    <source>
        <dbReference type="ARBA" id="ARBA00023015"/>
    </source>
</evidence>
<feature type="region of interest" description="Disordered" evidence="10">
    <location>
        <begin position="434"/>
        <end position="460"/>
    </location>
</feature>
<protein>
    <recommendedName>
        <fullName evidence="11">C2H2-type domain-containing protein</fullName>
    </recommendedName>
</protein>
<feature type="region of interest" description="Disordered" evidence="10">
    <location>
        <begin position="326"/>
        <end position="389"/>
    </location>
</feature>
<feature type="domain" description="C2H2-type" evidence="11">
    <location>
        <begin position="541"/>
        <end position="568"/>
    </location>
</feature>
<dbReference type="Gene3D" id="3.30.160.60">
    <property type="entry name" value="Classic Zinc Finger"/>
    <property type="match status" value="4"/>
</dbReference>
<evidence type="ECO:0000313" key="12">
    <source>
        <dbReference type="EMBL" id="KAK9528116.1"/>
    </source>
</evidence>
<evidence type="ECO:0000256" key="3">
    <source>
        <dbReference type="ARBA" id="ARBA00022737"/>
    </source>
</evidence>
<dbReference type="GO" id="GO:0000981">
    <property type="term" value="F:DNA-binding transcription factor activity, RNA polymerase II-specific"/>
    <property type="evidence" value="ECO:0007669"/>
    <property type="project" value="TreeGrafter"/>
</dbReference>
<dbReference type="FunFam" id="3.30.160.60:FF:000358">
    <property type="entry name" value="zinc finger protein 24"/>
    <property type="match status" value="1"/>
</dbReference>
<evidence type="ECO:0000256" key="7">
    <source>
        <dbReference type="ARBA" id="ARBA00023163"/>
    </source>
</evidence>
<dbReference type="PROSITE" id="PS00028">
    <property type="entry name" value="ZINC_FINGER_C2H2_1"/>
    <property type="match status" value="4"/>
</dbReference>
<name>A0AAW1F0L5_ZOAVI</name>
<keyword evidence="4 9" id="KW-0863">Zinc-finger</keyword>
<dbReference type="Pfam" id="PF00096">
    <property type="entry name" value="zf-C2H2"/>
    <property type="match status" value="3"/>
</dbReference>
<proteinExistence type="predicted"/>
<dbReference type="GO" id="GO:0003677">
    <property type="term" value="F:DNA binding"/>
    <property type="evidence" value="ECO:0007669"/>
    <property type="project" value="UniProtKB-KW"/>
</dbReference>
<dbReference type="FunFam" id="3.30.160.60:FF:000100">
    <property type="entry name" value="Zinc finger 45-like"/>
    <property type="match status" value="1"/>
</dbReference>
<dbReference type="AlphaFoldDB" id="A0AAW1F0L5"/>
<keyword evidence="5" id="KW-0862">Zinc</keyword>
<sequence length="602" mass="65309">MAVLSSRALHEQLSIIMGALTKAAVAEICEVLDEGYAVLQMEISRSHKENEDLRKKLHLIESIVVRGSLGRVKAAVEPELVPVAEGEQRAETPQQHRDGDGGDTADSTGGGVVVVREELPDVVLIKDEDSDSNDTFEEDNTPAAAAREIVTSTPVGRSTKRRWPGGEDADRKSSSEPLAEKKTVTVYSLDSPRSEPGFSGQLGGDDDNMEAGESVCSYSSHVDPDVQLVHQDCSLVPPSSNRQTYFGNGSLTESPTNRELDLSLTWTKQSKGHVTFSQFHQSENLDGDAFGLKMVSVTGSISTDCQLSESSSSAFEYDDGAMNFGHYGDGQPGARGRRFQSKGHALETEAPPPLTKQEVADEGGGSSRSWTSRQVGSASMSVQTTLSAGQRSETSSYDCLMYKPQLQHAALSTHNPLSEDPGCSYALDTGASASAASTRQPAEGGAATAAEKPRLPARKETPERFHALMRRDRWRPQDDDGGKTFSCTFCGKTLACLKNLKTHMRVHTGEKPFVCSLCGKRFSDSSNLKRHQSVHTGEKRYGCAHCGKRFAQSGSLKVHMTVHTDCKQFRCAYCGKTFISGSHLRRHVTVHGGEKRFTPTFQ</sequence>
<dbReference type="EMBL" id="JBCEZU010000112">
    <property type="protein sequence ID" value="KAK9528116.1"/>
    <property type="molecule type" value="Genomic_DNA"/>
</dbReference>
<accession>A0AAW1F0L5</accession>
<dbReference type="SUPFAM" id="SSF57667">
    <property type="entry name" value="beta-beta-alpha zinc fingers"/>
    <property type="match status" value="2"/>
</dbReference>
<feature type="compositionally biased region" description="Acidic residues" evidence="10">
    <location>
        <begin position="128"/>
        <end position="140"/>
    </location>
</feature>
<dbReference type="InterPro" id="IPR013087">
    <property type="entry name" value="Znf_C2H2_type"/>
</dbReference>
<feature type="compositionally biased region" description="Basic and acidic residues" evidence="10">
    <location>
        <begin position="164"/>
        <end position="183"/>
    </location>
</feature>
<gene>
    <name evidence="12" type="ORF">VZT92_014609</name>
</gene>
<dbReference type="SMART" id="SM00355">
    <property type="entry name" value="ZnF_C2H2"/>
    <property type="match status" value="4"/>
</dbReference>
<evidence type="ECO:0000256" key="4">
    <source>
        <dbReference type="ARBA" id="ARBA00022771"/>
    </source>
</evidence>
<feature type="compositionally biased region" description="Basic and acidic residues" evidence="10">
    <location>
        <begin position="451"/>
        <end position="460"/>
    </location>
</feature>
<dbReference type="PANTHER" id="PTHR24394">
    <property type="entry name" value="ZINC FINGER PROTEIN"/>
    <property type="match status" value="1"/>
</dbReference>
<dbReference type="PANTHER" id="PTHR24394:SF48">
    <property type="entry name" value="ZINC FINGER PROTEIN 771"/>
    <property type="match status" value="1"/>
</dbReference>
<evidence type="ECO:0000256" key="10">
    <source>
        <dbReference type="SAM" id="MobiDB-lite"/>
    </source>
</evidence>
<feature type="domain" description="C2H2-type" evidence="11">
    <location>
        <begin position="485"/>
        <end position="512"/>
    </location>
</feature>
<feature type="domain" description="C2H2-type" evidence="11">
    <location>
        <begin position="569"/>
        <end position="596"/>
    </location>
</feature>
<dbReference type="GO" id="GO:0008270">
    <property type="term" value="F:zinc ion binding"/>
    <property type="evidence" value="ECO:0007669"/>
    <property type="project" value="UniProtKB-KW"/>
</dbReference>
<comment type="subcellular location">
    <subcellularLocation>
        <location evidence="1">Nucleus</location>
    </subcellularLocation>
</comment>
<dbReference type="FunFam" id="3.30.160.60:FF:000870">
    <property type="entry name" value="zinc finger protein 197 isoform X1"/>
    <property type="match status" value="1"/>
</dbReference>
<comment type="caution">
    <text evidence="12">The sequence shown here is derived from an EMBL/GenBank/DDBJ whole genome shotgun (WGS) entry which is preliminary data.</text>
</comment>
<dbReference type="GO" id="GO:0005634">
    <property type="term" value="C:nucleus"/>
    <property type="evidence" value="ECO:0007669"/>
    <property type="project" value="UniProtKB-SubCell"/>
</dbReference>
<evidence type="ECO:0000256" key="8">
    <source>
        <dbReference type="ARBA" id="ARBA00023242"/>
    </source>
</evidence>
<keyword evidence="13" id="KW-1185">Reference proteome</keyword>
<keyword evidence="7" id="KW-0804">Transcription</keyword>
<reference evidence="12 13" key="1">
    <citation type="journal article" date="2024" name="Genome Biol. Evol.">
        <title>Chromosome-level genome assembly of the viviparous eelpout Zoarces viviparus.</title>
        <authorList>
            <person name="Fuhrmann N."/>
            <person name="Brasseur M.V."/>
            <person name="Bakowski C.E."/>
            <person name="Podsiadlowski L."/>
            <person name="Prost S."/>
            <person name="Krehenwinkel H."/>
            <person name="Mayer C."/>
        </authorList>
    </citation>
    <scope>NUCLEOTIDE SEQUENCE [LARGE SCALE GENOMIC DNA]</scope>
    <source>
        <strain evidence="12">NO-MEL_2022_Ind0_liver</strain>
    </source>
</reference>
<organism evidence="12 13">
    <name type="scientific">Zoarces viviparus</name>
    <name type="common">Viviparous eelpout</name>
    <name type="synonym">Blennius viviparus</name>
    <dbReference type="NCBI Taxonomy" id="48416"/>
    <lineage>
        <taxon>Eukaryota</taxon>
        <taxon>Metazoa</taxon>
        <taxon>Chordata</taxon>
        <taxon>Craniata</taxon>
        <taxon>Vertebrata</taxon>
        <taxon>Euteleostomi</taxon>
        <taxon>Actinopterygii</taxon>
        <taxon>Neopterygii</taxon>
        <taxon>Teleostei</taxon>
        <taxon>Neoteleostei</taxon>
        <taxon>Acanthomorphata</taxon>
        <taxon>Eupercaria</taxon>
        <taxon>Perciformes</taxon>
        <taxon>Cottioidei</taxon>
        <taxon>Zoarcales</taxon>
        <taxon>Zoarcidae</taxon>
        <taxon>Zoarcinae</taxon>
        <taxon>Zoarces</taxon>
    </lineage>
</organism>
<evidence type="ECO:0000256" key="2">
    <source>
        <dbReference type="ARBA" id="ARBA00022723"/>
    </source>
</evidence>
<feature type="region of interest" description="Disordered" evidence="10">
    <location>
        <begin position="123"/>
        <end position="206"/>
    </location>
</feature>
<keyword evidence="2" id="KW-0479">Metal-binding</keyword>
<keyword evidence="3" id="KW-0677">Repeat</keyword>
<feature type="domain" description="C2H2-type" evidence="11">
    <location>
        <begin position="513"/>
        <end position="540"/>
    </location>
</feature>
<feature type="compositionally biased region" description="Basic and acidic residues" evidence="10">
    <location>
        <begin position="86"/>
        <end position="100"/>
    </location>
</feature>
<evidence type="ECO:0000256" key="1">
    <source>
        <dbReference type="ARBA" id="ARBA00004123"/>
    </source>
</evidence>
<evidence type="ECO:0000256" key="9">
    <source>
        <dbReference type="PROSITE-ProRule" id="PRU00042"/>
    </source>
</evidence>
<dbReference type="PROSITE" id="PS50157">
    <property type="entry name" value="ZINC_FINGER_C2H2_2"/>
    <property type="match status" value="4"/>
</dbReference>
<dbReference type="Proteomes" id="UP001488805">
    <property type="component" value="Unassembled WGS sequence"/>
</dbReference>
<evidence type="ECO:0000259" key="11">
    <source>
        <dbReference type="PROSITE" id="PS50157"/>
    </source>
</evidence>
<dbReference type="Pfam" id="PF13894">
    <property type="entry name" value="zf-C2H2_4"/>
    <property type="match status" value="1"/>
</dbReference>
<feature type="compositionally biased region" description="Polar residues" evidence="10">
    <location>
        <begin position="367"/>
        <end position="389"/>
    </location>
</feature>
<keyword evidence="6" id="KW-0805">Transcription regulation</keyword>
<evidence type="ECO:0000313" key="13">
    <source>
        <dbReference type="Proteomes" id="UP001488805"/>
    </source>
</evidence>